<dbReference type="Proteomes" id="UP001595803">
    <property type="component" value="Unassembled WGS sequence"/>
</dbReference>
<proteinExistence type="predicted"/>
<dbReference type="SUPFAM" id="SSF54631">
    <property type="entry name" value="CBS-domain pair"/>
    <property type="match status" value="2"/>
</dbReference>
<dbReference type="PANTHER" id="PTHR43080:SF2">
    <property type="entry name" value="CBS DOMAIN-CONTAINING PROTEIN"/>
    <property type="match status" value="1"/>
</dbReference>
<keyword evidence="1 2" id="KW-0129">CBS domain</keyword>
<dbReference type="RefSeq" id="WP_322472829.1">
    <property type="nucleotide sequence ID" value="NZ_JBHRZG010000003.1"/>
</dbReference>
<keyword evidence="5" id="KW-1185">Reference proteome</keyword>
<dbReference type="SMART" id="SM00116">
    <property type="entry name" value="CBS"/>
    <property type="match status" value="4"/>
</dbReference>
<evidence type="ECO:0000313" key="5">
    <source>
        <dbReference type="Proteomes" id="UP001595803"/>
    </source>
</evidence>
<sequence length="280" mass="30439">MLVRDAMHPRVVTADPNETLPEAVVKMQELHVKRLPVMHGGRLVGILTDGEVRQHLPTLDEGLTPWAFAGRAGRVHVREAMRIPVFTVLATEPLDRAMTVMLDRRVGGLPVLDDDGQLCGMLTLTDVLRASTHAARLEWGTVEQHMTTAVVSVPVTAPAADGAARLTVSRLHVLPVLDGQTLVGLLHERDVTQAVGRAQAIHGKTLMGAQFLLDGRTVRDLMRAPSGVLRESTPLHDALTRMLELDVHGLPVIDLDGTLLGVVTISDVLRAMLRREPHPS</sequence>
<dbReference type="InterPro" id="IPR046342">
    <property type="entry name" value="CBS_dom_sf"/>
</dbReference>
<dbReference type="EMBL" id="JBHRZG010000003">
    <property type="protein sequence ID" value="MFC3831950.1"/>
    <property type="molecule type" value="Genomic_DNA"/>
</dbReference>
<protein>
    <submittedName>
        <fullName evidence="4">CBS domain-containing protein</fullName>
    </submittedName>
</protein>
<comment type="caution">
    <text evidence="4">The sequence shown here is derived from an EMBL/GenBank/DDBJ whole genome shotgun (WGS) entry which is preliminary data.</text>
</comment>
<evidence type="ECO:0000256" key="2">
    <source>
        <dbReference type="PROSITE-ProRule" id="PRU00703"/>
    </source>
</evidence>
<evidence type="ECO:0000313" key="4">
    <source>
        <dbReference type="EMBL" id="MFC3831950.1"/>
    </source>
</evidence>
<reference evidence="5" key="1">
    <citation type="journal article" date="2019" name="Int. J. Syst. Evol. Microbiol.">
        <title>The Global Catalogue of Microorganisms (GCM) 10K type strain sequencing project: providing services to taxonomists for standard genome sequencing and annotation.</title>
        <authorList>
            <consortium name="The Broad Institute Genomics Platform"/>
            <consortium name="The Broad Institute Genome Sequencing Center for Infectious Disease"/>
            <person name="Wu L."/>
            <person name="Ma J."/>
        </authorList>
    </citation>
    <scope>NUCLEOTIDE SEQUENCE [LARGE SCALE GENOMIC DNA]</scope>
    <source>
        <strain evidence="5">CCTCC AB 2017081</strain>
    </source>
</reference>
<organism evidence="4 5">
    <name type="scientific">Deinococcus rufus</name>
    <dbReference type="NCBI Taxonomy" id="2136097"/>
    <lineage>
        <taxon>Bacteria</taxon>
        <taxon>Thermotogati</taxon>
        <taxon>Deinococcota</taxon>
        <taxon>Deinococci</taxon>
        <taxon>Deinococcales</taxon>
        <taxon>Deinococcaceae</taxon>
        <taxon>Deinococcus</taxon>
    </lineage>
</organism>
<evidence type="ECO:0000256" key="1">
    <source>
        <dbReference type="ARBA" id="ARBA00023122"/>
    </source>
</evidence>
<dbReference type="Pfam" id="PF00571">
    <property type="entry name" value="CBS"/>
    <property type="match status" value="4"/>
</dbReference>
<dbReference type="Gene3D" id="3.10.580.10">
    <property type="entry name" value="CBS-domain"/>
    <property type="match status" value="3"/>
</dbReference>
<feature type="domain" description="CBS" evidence="3">
    <location>
        <begin position="146"/>
        <end position="201"/>
    </location>
</feature>
<accession>A0ABV7Z4M0</accession>
<dbReference type="InterPro" id="IPR000644">
    <property type="entry name" value="CBS_dom"/>
</dbReference>
<name>A0ABV7Z4M0_9DEIO</name>
<feature type="domain" description="CBS" evidence="3">
    <location>
        <begin position="222"/>
        <end position="280"/>
    </location>
</feature>
<dbReference type="PROSITE" id="PS51371">
    <property type="entry name" value="CBS"/>
    <property type="match status" value="4"/>
</dbReference>
<feature type="domain" description="CBS" evidence="3">
    <location>
        <begin position="7"/>
        <end position="64"/>
    </location>
</feature>
<dbReference type="PANTHER" id="PTHR43080">
    <property type="entry name" value="CBS DOMAIN-CONTAINING PROTEIN CBSX3, MITOCHONDRIAL"/>
    <property type="match status" value="1"/>
</dbReference>
<evidence type="ECO:0000259" key="3">
    <source>
        <dbReference type="PROSITE" id="PS51371"/>
    </source>
</evidence>
<feature type="domain" description="CBS" evidence="3">
    <location>
        <begin position="81"/>
        <end position="137"/>
    </location>
</feature>
<gene>
    <name evidence="4" type="ORF">ACFOSB_03685</name>
</gene>
<dbReference type="InterPro" id="IPR051257">
    <property type="entry name" value="Diverse_CBS-Domain"/>
</dbReference>